<protein>
    <recommendedName>
        <fullName evidence="1">Nose resistant-to-fluoxetine protein N-terminal domain-containing protein</fullName>
    </recommendedName>
</protein>
<dbReference type="Proteomes" id="UP000728032">
    <property type="component" value="Unassembled WGS sequence"/>
</dbReference>
<dbReference type="InterPro" id="IPR006621">
    <property type="entry name" value="Nose-resist-to-fluoxetine_N"/>
</dbReference>
<name>A0A7R9QYM6_9ACAR</name>
<dbReference type="EMBL" id="OC941070">
    <property type="protein sequence ID" value="CAD7662083.1"/>
    <property type="molecule type" value="Genomic_DNA"/>
</dbReference>
<reference evidence="2" key="1">
    <citation type="submission" date="2020-11" db="EMBL/GenBank/DDBJ databases">
        <authorList>
            <person name="Tran Van P."/>
        </authorList>
    </citation>
    <scope>NUCLEOTIDE SEQUENCE</scope>
</reference>
<dbReference type="EMBL" id="CAJPVJ010026245">
    <property type="protein sequence ID" value="CAG2179219.1"/>
    <property type="molecule type" value="Genomic_DNA"/>
</dbReference>
<dbReference type="AlphaFoldDB" id="A0A7R9QYM6"/>
<keyword evidence="3" id="KW-1185">Reference proteome</keyword>
<accession>A0A7R9QYM6</accession>
<evidence type="ECO:0000259" key="1">
    <source>
        <dbReference type="SMART" id="SM00703"/>
    </source>
</evidence>
<feature type="non-terminal residue" evidence="2">
    <location>
        <position position="212"/>
    </location>
</feature>
<sequence length="212" mass="24524">MAEAKDGLSVDSTIQMRNTLVAFIESLELSPLCLMSFVMMKRALERKDTWPIRWRSKGKIPGLLGFMFKYYIYDSMQIIPNGLLDGTFTSFGLYEECLDIENEQFPGLKMKGRYCLAKRELPFMYPSLNNETAYRSTHLPDNNDMRLLQAMNLLKKTYLRFGVCFPSTCSAKEINRALNRIMSPSGKQYVEIESECKVKDREIKLNGYQRTA</sequence>
<dbReference type="OrthoDB" id="6492367at2759"/>
<dbReference type="Pfam" id="PF20146">
    <property type="entry name" value="NRF"/>
    <property type="match status" value="1"/>
</dbReference>
<proteinExistence type="predicted"/>
<evidence type="ECO:0000313" key="2">
    <source>
        <dbReference type="EMBL" id="CAD7662083.1"/>
    </source>
</evidence>
<dbReference type="SMART" id="SM00703">
    <property type="entry name" value="NRF"/>
    <property type="match status" value="1"/>
</dbReference>
<feature type="domain" description="Nose resistant-to-fluoxetine protein N-terminal" evidence="1">
    <location>
        <begin position="30"/>
        <end position="198"/>
    </location>
</feature>
<evidence type="ECO:0000313" key="3">
    <source>
        <dbReference type="Proteomes" id="UP000728032"/>
    </source>
</evidence>
<organism evidence="2">
    <name type="scientific">Oppiella nova</name>
    <dbReference type="NCBI Taxonomy" id="334625"/>
    <lineage>
        <taxon>Eukaryota</taxon>
        <taxon>Metazoa</taxon>
        <taxon>Ecdysozoa</taxon>
        <taxon>Arthropoda</taxon>
        <taxon>Chelicerata</taxon>
        <taxon>Arachnida</taxon>
        <taxon>Acari</taxon>
        <taxon>Acariformes</taxon>
        <taxon>Sarcoptiformes</taxon>
        <taxon>Oribatida</taxon>
        <taxon>Brachypylina</taxon>
        <taxon>Oppioidea</taxon>
        <taxon>Oppiidae</taxon>
        <taxon>Oppiella</taxon>
    </lineage>
</organism>
<gene>
    <name evidence="2" type="ORF">ONB1V03_LOCUS18643</name>
</gene>